<sequence length="384" mass="44235">MALITKKEIGELNAIHGESCISIYIPTHRVGEEVFERKDVLELKNQLKDVKNKLVKEKMAPRNIKALLAPIQELLDNTAFWRHQSDGLAIFRTDEFFKVFTLPVHFEAFNFVGNNFYLKPLMPMFTGDGKFFVLGLEKKYVKLYGMTRHTITDIDIEDLVPSEMKEEVGYDYEPKSLQYKSGADAHGRAFYHGHAEADNDRKSELGQFFRAVDKGIRAVLRGEIAPLLLVTQEVMFPIYKKENTYTYLLDDFIDQTPSERDKFELHEMAWAKMAPMFDQDRKDKISQFKEHQGSGRTASDLDHVLAEAIAGRVEALFLENRADIWGVYNPEKRHVRVDELPLPSSVSLLNMAAMETFLNGGTVYLLEKDEMPDPYSKINALYRY</sequence>
<accession>A0ABW3B2P0</accession>
<gene>
    <name evidence="1" type="ORF">ACFQZJ_07680</name>
</gene>
<comment type="caution">
    <text evidence="1">The sequence shown here is derived from an EMBL/GenBank/DDBJ whole genome shotgun (WGS) entry which is preliminary data.</text>
</comment>
<evidence type="ECO:0000313" key="2">
    <source>
        <dbReference type="Proteomes" id="UP001597012"/>
    </source>
</evidence>
<dbReference type="Pfam" id="PF18849">
    <property type="entry name" value="baeRF_family7"/>
    <property type="match status" value="1"/>
</dbReference>
<dbReference type="EMBL" id="JBHTHY010000005">
    <property type="protein sequence ID" value="MFD0797335.1"/>
    <property type="molecule type" value="Genomic_DNA"/>
</dbReference>
<reference evidence="2" key="1">
    <citation type="journal article" date="2019" name="Int. J. Syst. Evol. Microbiol.">
        <title>The Global Catalogue of Microorganisms (GCM) 10K type strain sequencing project: providing services to taxonomists for standard genome sequencing and annotation.</title>
        <authorList>
            <consortium name="The Broad Institute Genomics Platform"/>
            <consortium name="The Broad Institute Genome Sequencing Center for Infectious Disease"/>
            <person name="Wu L."/>
            <person name="Ma J."/>
        </authorList>
    </citation>
    <scope>NUCLEOTIDE SEQUENCE [LARGE SCALE GENOMIC DNA]</scope>
    <source>
        <strain evidence="2">CCUG 61948</strain>
    </source>
</reference>
<name>A0ABW3B2P0_9FLAO</name>
<dbReference type="Proteomes" id="UP001597012">
    <property type="component" value="Unassembled WGS sequence"/>
</dbReference>
<dbReference type="InterPro" id="IPR040837">
    <property type="entry name" value="Bact_RF_family7"/>
</dbReference>
<protein>
    <submittedName>
        <fullName evidence="1">Uncharacterized protein</fullName>
    </submittedName>
</protein>
<proteinExistence type="predicted"/>
<keyword evidence="2" id="KW-1185">Reference proteome</keyword>
<evidence type="ECO:0000313" key="1">
    <source>
        <dbReference type="EMBL" id="MFD0797335.1"/>
    </source>
</evidence>
<organism evidence="1 2">
    <name type="scientific">Maribacter chungangensis</name>
    <dbReference type="NCBI Taxonomy" id="1069117"/>
    <lineage>
        <taxon>Bacteria</taxon>
        <taxon>Pseudomonadati</taxon>
        <taxon>Bacteroidota</taxon>
        <taxon>Flavobacteriia</taxon>
        <taxon>Flavobacteriales</taxon>
        <taxon>Flavobacteriaceae</taxon>
        <taxon>Maribacter</taxon>
    </lineage>
</organism>
<dbReference type="RefSeq" id="WP_379933591.1">
    <property type="nucleotide sequence ID" value="NZ_JBHTHY010000005.1"/>
</dbReference>